<dbReference type="AlphaFoldDB" id="A0A444J4W6"/>
<dbReference type="EMBL" id="MTKO01000006">
    <property type="protein sequence ID" value="RWX48134.1"/>
    <property type="molecule type" value="Genomic_DNA"/>
</dbReference>
<evidence type="ECO:0000313" key="2">
    <source>
        <dbReference type="Proteomes" id="UP000287853"/>
    </source>
</evidence>
<protein>
    <submittedName>
        <fullName evidence="1">Uncharacterized protein</fullName>
    </submittedName>
</protein>
<gene>
    <name evidence="1" type="ORF">H206_05310</name>
</gene>
<dbReference type="Proteomes" id="UP000287853">
    <property type="component" value="Unassembled WGS sequence"/>
</dbReference>
<comment type="caution">
    <text evidence="1">The sequence shown here is derived from an EMBL/GenBank/DDBJ whole genome shotgun (WGS) entry which is preliminary data.</text>
</comment>
<proteinExistence type="predicted"/>
<evidence type="ECO:0000313" key="1">
    <source>
        <dbReference type="EMBL" id="RWX48134.1"/>
    </source>
</evidence>
<reference evidence="1 2" key="1">
    <citation type="submission" date="2017-01" db="EMBL/GenBank/DDBJ databases">
        <title>The cable genome- insights into the physiology and evolution of filamentous bacteria capable of sulfide oxidation via long distance electron transfer.</title>
        <authorList>
            <person name="Schreiber L."/>
            <person name="Bjerg J.T."/>
            <person name="Boggild A."/>
            <person name="Van De Vossenberg J."/>
            <person name="Meysman F."/>
            <person name="Nielsen L.P."/>
            <person name="Schramm A."/>
            <person name="Kjeldsen K.U."/>
        </authorList>
    </citation>
    <scope>NUCLEOTIDE SEQUENCE [LARGE SCALE GENOMIC DNA]</scope>
    <source>
        <strain evidence="1">MCF</strain>
    </source>
</reference>
<keyword evidence="2" id="KW-1185">Reference proteome</keyword>
<organism evidence="1 2">
    <name type="scientific">Candidatus Electrothrix aarhusensis</name>
    <dbReference type="NCBI Taxonomy" id="1859131"/>
    <lineage>
        <taxon>Bacteria</taxon>
        <taxon>Pseudomonadati</taxon>
        <taxon>Thermodesulfobacteriota</taxon>
        <taxon>Desulfobulbia</taxon>
        <taxon>Desulfobulbales</taxon>
        <taxon>Desulfobulbaceae</taxon>
        <taxon>Candidatus Electrothrix</taxon>
    </lineage>
</organism>
<accession>A0A444J4W6</accession>
<sequence length="71" mass="7687">MLYQDVISTSKSRCKVFLAQPGAGAGYVTVLAALPHPLEWSAVSLLFRSLTAELQPFPWPLPEFGSGGPRQ</sequence>
<name>A0A444J4W6_9BACT</name>